<organism evidence="5">
    <name type="scientific">Paratrimastix pyriformis</name>
    <dbReference type="NCBI Taxonomy" id="342808"/>
    <lineage>
        <taxon>Eukaryota</taxon>
        <taxon>Metamonada</taxon>
        <taxon>Preaxostyla</taxon>
        <taxon>Paratrimastigidae</taxon>
        <taxon>Paratrimastix</taxon>
    </lineage>
</organism>
<dbReference type="InterPro" id="IPR008930">
    <property type="entry name" value="Terpenoid_cyclase/PrenylTrfase"/>
</dbReference>
<dbReference type="Gene3D" id="1.50.10.20">
    <property type="match status" value="2"/>
</dbReference>
<dbReference type="PANTHER" id="PTHR11764:SF82">
    <property type="entry name" value="TERPENE CYCLASE_MUTASE FAMILY MEMBER"/>
    <property type="match status" value="1"/>
</dbReference>
<dbReference type="AlphaFoldDB" id="H3K1N9"/>
<dbReference type="InterPro" id="IPR032696">
    <property type="entry name" value="SQ_cyclase_C"/>
</dbReference>
<evidence type="ECO:0000313" key="5">
    <source>
        <dbReference type="EMBL" id="BAL49999.1"/>
    </source>
</evidence>
<feature type="chain" id="PRO_5003587785" evidence="2">
    <location>
        <begin position="22"/>
        <end position="682"/>
    </location>
</feature>
<feature type="domain" description="Squalene cyclase N-terminal" evidence="4">
    <location>
        <begin position="34"/>
        <end position="311"/>
    </location>
</feature>
<proteinExistence type="evidence at transcript level"/>
<dbReference type="PANTHER" id="PTHR11764">
    <property type="entry name" value="TERPENE CYCLASE/MUTASE FAMILY MEMBER"/>
    <property type="match status" value="1"/>
</dbReference>
<evidence type="ECO:0000259" key="3">
    <source>
        <dbReference type="Pfam" id="PF13243"/>
    </source>
</evidence>
<keyword evidence="2" id="KW-0732">Signal</keyword>
<protein>
    <submittedName>
        <fullName evidence="5">Squalene-tetrahymanol cyclase</fullName>
    </submittedName>
</protein>
<dbReference type="GO" id="GO:0016866">
    <property type="term" value="F:intramolecular transferase activity"/>
    <property type="evidence" value="ECO:0007669"/>
    <property type="project" value="InterPro"/>
</dbReference>
<feature type="domain" description="Squalene cyclase C-terminal" evidence="3">
    <location>
        <begin position="352"/>
        <end position="678"/>
    </location>
</feature>
<dbReference type="Pfam" id="PF13249">
    <property type="entry name" value="SQHop_cyclase_N"/>
    <property type="match status" value="1"/>
</dbReference>
<evidence type="ECO:0000256" key="1">
    <source>
        <dbReference type="ARBA" id="ARBA00022737"/>
    </source>
</evidence>
<feature type="signal peptide" evidence="2">
    <location>
        <begin position="1"/>
        <end position="21"/>
    </location>
</feature>
<dbReference type="GO" id="GO:0016104">
    <property type="term" value="P:triterpenoid biosynthetic process"/>
    <property type="evidence" value="ECO:0007669"/>
    <property type="project" value="InterPro"/>
</dbReference>
<dbReference type="InterPro" id="IPR032697">
    <property type="entry name" value="SQ_cyclase_N"/>
</dbReference>
<dbReference type="SUPFAM" id="SSF48239">
    <property type="entry name" value="Terpenoid cyclases/Protein prenyltransferases"/>
    <property type="match status" value="2"/>
</dbReference>
<dbReference type="Pfam" id="PF13243">
    <property type="entry name" value="SQHop_cyclase_C"/>
    <property type="match status" value="1"/>
</dbReference>
<accession>H3K1N9</accession>
<dbReference type="GO" id="GO:0005811">
    <property type="term" value="C:lipid droplet"/>
    <property type="evidence" value="ECO:0007669"/>
    <property type="project" value="InterPro"/>
</dbReference>
<name>H3K1N9_9EUKA</name>
<dbReference type="InterPro" id="IPR018333">
    <property type="entry name" value="Squalene_cyclase"/>
</dbReference>
<dbReference type="EMBL" id="AB669021">
    <property type="protein sequence ID" value="BAL49999.1"/>
    <property type="molecule type" value="mRNA"/>
</dbReference>
<sequence>MRHGFPVFAFLSLCLALNVVATTVPRDEIIDVVNQATATLLAHKRADDSYSYPPYLGSNYISQYYIMLQWLNASQWFQTELNESRLAEVLFDQQLADGSWQAVTDLNLPTGEVDTTIFNYWALKAMGYPITHARLTAARSYILAKGGLLKATTMTRFWLALFGNVAWETVSYVPLFVFQPDWIGDIVDVQDRVSQWVYPHLLPMAYLRATRLVRPMPERFLLHELLLSAKIDANGVLPPTPKTRFNVRLPRARQNYYENALYDGNLKDVSTKELQALVDRMFKVQRPAGSFGAYTVSTLFTVVCLQDFAHRDASYAARIEAATRGAFPFIEGLYLKSGPSAYLGVLDYGDYWDSMLAGLALMDVAADPNRVLPTANYLASKLVTLKGPMSGANEGLLGIPYGLDFEYAPDVDDTAEVAILYSRLLAANATGAQPLAPLRQGLLGWLQAMQNDDGGWGAFNRNRQGWWLVKEVAAQFADSAELFDPSTVDVTAHIMEAFASVGQTAANSKSVQRAVAYLRTQQQKNGMYPGRWGIGYVYGTGAALVGLRKAEVPSADPACLRAAQWLLDVQNHDGGWGETSYSYKDPARAGKGLSTVSQTAWALLGLLELRDDAALPADVHGPLAAAIERGVGYLVADFRAQGGFNDRSAVGTGHPGIIYMQYPVYAQTWPLMLLGRYLARSQ</sequence>
<evidence type="ECO:0000259" key="4">
    <source>
        <dbReference type="Pfam" id="PF13249"/>
    </source>
</evidence>
<reference evidence="5" key="1">
    <citation type="journal article" date="2012" name="Biol. Direct">
        <title>Lateral transfer of tetrahymenol-synthesizing genes has allowed multiple diverse eukaryote lineages to independently adapt to environments without oxygen.</title>
        <authorList>
            <person name="Takishita K."/>
            <person name="Chikaraishi Y."/>
            <person name="Leger M.M."/>
            <person name="Kim E."/>
            <person name="Yabuki A."/>
            <person name="Ohkouchi N."/>
            <person name="Roger A.J."/>
        </authorList>
    </citation>
    <scope>NUCLEOTIDE SEQUENCE</scope>
</reference>
<keyword evidence="1" id="KW-0677">Repeat</keyword>
<evidence type="ECO:0000256" key="2">
    <source>
        <dbReference type="SAM" id="SignalP"/>
    </source>
</evidence>